<dbReference type="AlphaFoldDB" id="A0A139BXS5"/>
<dbReference type="Proteomes" id="UP000070578">
    <property type="component" value="Unassembled WGS sequence"/>
</dbReference>
<dbReference type="GO" id="GO:0044780">
    <property type="term" value="P:bacterial-type flagellum assembly"/>
    <property type="evidence" value="ECO:0007669"/>
    <property type="project" value="InterPro"/>
</dbReference>
<dbReference type="NCBIfam" id="TIGR02541">
    <property type="entry name" value="flagell_FlgJ"/>
    <property type="match status" value="1"/>
</dbReference>
<evidence type="ECO:0000256" key="8">
    <source>
        <dbReference type="ARBA" id="ARBA00023295"/>
    </source>
</evidence>
<dbReference type="GO" id="GO:0016798">
    <property type="term" value="F:hydrolase activity, acting on glycosyl bonds"/>
    <property type="evidence" value="ECO:0007669"/>
    <property type="project" value="UniProtKB-KW"/>
</dbReference>
<dbReference type="InterPro" id="IPR023346">
    <property type="entry name" value="Lysozyme-like_dom_sf"/>
</dbReference>
<dbReference type="Pfam" id="PF01832">
    <property type="entry name" value="Glucosaminidase"/>
    <property type="match status" value="1"/>
</dbReference>
<dbReference type="PRINTS" id="PR01002">
    <property type="entry name" value="FLGFLGJ"/>
</dbReference>
<accession>A0A139BXS5</accession>
<reference evidence="12 13" key="1">
    <citation type="submission" date="2016-02" db="EMBL/GenBank/DDBJ databases">
        <authorList>
            <person name="Wen L."/>
            <person name="He K."/>
            <person name="Yang H."/>
        </authorList>
    </citation>
    <scope>NUCLEOTIDE SEQUENCE [LARGE SCALE GENOMIC DNA]</scope>
    <source>
        <strain evidence="12">ShG14-8</strain>
    </source>
</reference>
<reference evidence="12 13" key="2">
    <citation type="submission" date="2016-03" db="EMBL/GenBank/DDBJ databases">
        <title>New uncultured bacterium of the family Gallionellaceae from acid mine drainage: description and reconstruction of genome based on metagenomic analysis of microbial community.</title>
        <authorList>
            <person name="Kadnikov V."/>
            <person name="Ivasenko D."/>
            <person name="Beletsky A."/>
            <person name="Mardanov A."/>
            <person name="Danilova E."/>
            <person name="Pimenov N."/>
            <person name="Karnachuk O."/>
            <person name="Ravin N."/>
        </authorList>
    </citation>
    <scope>NUCLEOTIDE SEQUENCE [LARGE SCALE GENOMIC DNA]</scope>
    <source>
        <strain evidence="12">ShG14-8</strain>
    </source>
</reference>
<dbReference type="SMART" id="SM00047">
    <property type="entry name" value="LYZ2"/>
    <property type="match status" value="1"/>
</dbReference>
<dbReference type="Gene3D" id="1.10.530.10">
    <property type="match status" value="1"/>
</dbReference>
<comment type="similarity">
    <text evidence="3">In the N-terminal section; belongs to the FlgJ family.</text>
</comment>
<evidence type="ECO:0000259" key="11">
    <source>
        <dbReference type="SMART" id="SM00047"/>
    </source>
</evidence>
<keyword evidence="8" id="KW-0326">Glycosidase</keyword>
<keyword evidence="9" id="KW-0961">Cell wall biogenesis/degradation</keyword>
<dbReference type="GO" id="GO:0071555">
    <property type="term" value="P:cell wall organization"/>
    <property type="evidence" value="ECO:0007669"/>
    <property type="project" value="UniProtKB-KW"/>
</dbReference>
<dbReference type="PATRIC" id="fig|1796491.3.peg.131"/>
<keyword evidence="12" id="KW-0966">Cell projection</keyword>
<dbReference type="InterPro" id="IPR013377">
    <property type="entry name" value="FlgJ"/>
</dbReference>
<evidence type="ECO:0000256" key="5">
    <source>
        <dbReference type="ARBA" id="ARBA00013433"/>
    </source>
</evidence>
<organism evidence="12 13">
    <name type="scientific">Candidatus Gallionella acididurans</name>
    <dbReference type="NCBI Taxonomy" id="1796491"/>
    <lineage>
        <taxon>Bacteria</taxon>
        <taxon>Pseudomonadati</taxon>
        <taxon>Pseudomonadota</taxon>
        <taxon>Betaproteobacteria</taxon>
        <taxon>Nitrosomonadales</taxon>
        <taxon>Gallionellaceae</taxon>
        <taxon>Gallionella</taxon>
    </lineage>
</organism>
<keyword evidence="12" id="KW-0282">Flagellum</keyword>
<evidence type="ECO:0000256" key="7">
    <source>
        <dbReference type="ARBA" id="ARBA00022801"/>
    </source>
</evidence>
<proteinExistence type="inferred from homology"/>
<dbReference type="InterPro" id="IPR019301">
    <property type="entry name" value="Flagellar_prot_FlgJ_N"/>
</dbReference>
<evidence type="ECO:0000313" key="13">
    <source>
        <dbReference type="Proteomes" id="UP000070578"/>
    </source>
</evidence>
<comment type="subcellular location">
    <subcellularLocation>
        <location evidence="2">Periplasm</location>
    </subcellularLocation>
</comment>
<evidence type="ECO:0000256" key="10">
    <source>
        <dbReference type="ARBA" id="ARBA00030835"/>
    </source>
</evidence>
<dbReference type="GO" id="GO:0071973">
    <property type="term" value="P:bacterial-type flagellum-dependent cell motility"/>
    <property type="evidence" value="ECO:0007669"/>
    <property type="project" value="TreeGrafter"/>
</dbReference>
<comment type="similarity">
    <text evidence="4">In the C-terminal section; belongs to the glycosyl hydrolase 73 family.</text>
</comment>
<evidence type="ECO:0000313" key="12">
    <source>
        <dbReference type="EMBL" id="KXS33731.1"/>
    </source>
</evidence>
<dbReference type="EMBL" id="LSLI01000002">
    <property type="protein sequence ID" value="KXS33731.1"/>
    <property type="molecule type" value="Genomic_DNA"/>
</dbReference>
<dbReference type="Gene3D" id="2.10.70.40">
    <property type="entry name" value="peptidoglycan hydrolase"/>
    <property type="match status" value="1"/>
</dbReference>
<dbReference type="SUPFAM" id="SSF53955">
    <property type="entry name" value="Lysozyme-like"/>
    <property type="match status" value="1"/>
</dbReference>
<evidence type="ECO:0000256" key="4">
    <source>
        <dbReference type="ARBA" id="ARBA00007974"/>
    </source>
</evidence>
<protein>
    <recommendedName>
        <fullName evidence="5">Peptidoglycan hydrolase FlgJ</fullName>
    </recommendedName>
    <alternativeName>
        <fullName evidence="10">Muramidase FlgJ</fullName>
    </alternativeName>
</protein>
<evidence type="ECO:0000256" key="1">
    <source>
        <dbReference type="ARBA" id="ARBA00002954"/>
    </source>
</evidence>
<sequence length="300" mass="32265">MIAPPDTTATSGKLALDGRSLAQLRVEAKQSPDKALKAAAQQFESVFMNMMLKSMREATPQDGMFDSEQTRLFTGMLDQQFAQNMAKQGVGLADMMVKQLSRNTGAQAGSGKLETADGKLKPQTPILDHRSSASALPSPYSANYQQSFMNRMLPHALQASQSSGVPPQLMLGQAALESGWGKREIHMPDGSNSYNLFGIKAGANWNGKVANVTTTEYQDGAPTKQVASFRAYSSYAEAFKDYAHMLSSNPRYAPVLQQGGDTAGMAQAIQKAGYATDPNYADKLSSIMSQLNMSGQQNLG</sequence>
<dbReference type="FunFam" id="2.10.70.40:FF:000001">
    <property type="entry name" value="Flagellar assembly peptidoglycan hydrolase FlgJ"/>
    <property type="match status" value="1"/>
</dbReference>
<keyword evidence="6" id="KW-0574">Periplasm</keyword>
<evidence type="ECO:0000256" key="9">
    <source>
        <dbReference type="ARBA" id="ARBA00023316"/>
    </source>
</evidence>
<evidence type="ECO:0000256" key="2">
    <source>
        <dbReference type="ARBA" id="ARBA00004418"/>
    </source>
</evidence>
<dbReference type="InterPro" id="IPR051056">
    <property type="entry name" value="Glycosyl_Hydrolase_73"/>
</dbReference>
<feature type="domain" description="Mannosyl-glycoprotein endo-beta-N-acetylglucosamidase-like" evidence="11">
    <location>
        <begin position="137"/>
        <end position="298"/>
    </location>
</feature>
<evidence type="ECO:0000256" key="3">
    <source>
        <dbReference type="ARBA" id="ARBA00006880"/>
    </source>
</evidence>
<dbReference type="PANTHER" id="PTHR33308">
    <property type="entry name" value="PEPTIDOGLYCAN HYDROLASE FLGJ"/>
    <property type="match status" value="1"/>
</dbReference>
<dbReference type="Pfam" id="PF10135">
    <property type="entry name" value="Rod-binding"/>
    <property type="match status" value="1"/>
</dbReference>
<keyword evidence="12" id="KW-0969">Cilium</keyword>
<dbReference type="GO" id="GO:0042597">
    <property type="term" value="C:periplasmic space"/>
    <property type="evidence" value="ECO:0007669"/>
    <property type="project" value="UniProtKB-SubCell"/>
</dbReference>
<gene>
    <name evidence="12" type="ORF">AWT59_0121</name>
</gene>
<comment type="caution">
    <text evidence="12">The sequence shown here is derived from an EMBL/GenBank/DDBJ whole genome shotgun (WGS) entry which is preliminary data.</text>
</comment>
<evidence type="ECO:0000256" key="6">
    <source>
        <dbReference type="ARBA" id="ARBA00022764"/>
    </source>
</evidence>
<comment type="function">
    <text evidence="1">Flagellum-specific muramidase which hydrolyzes the peptidoglycan layer to assemble the rod structure in the periplasmic space.</text>
</comment>
<dbReference type="PANTHER" id="PTHR33308:SF9">
    <property type="entry name" value="PEPTIDOGLYCAN HYDROLASE FLGJ"/>
    <property type="match status" value="1"/>
</dbReference>
<keyword evidence="7" id="KW-0378">Hydrolase</keyword>
<name>A0A139BXS5_9PROT</name>
<dbReference type="InterPro" id="IPR002901">
    <property type="entry name" value="MGlyc_endo_b_GlcNAc-like_dom"/>
</dbReference>
<dbReference type="GO" id="GO:0004040">
    <property type="term" value="F:amidase activity"/>
    <property type="evidence" value="ECO:0007669"/>
    <property type="project" value="InterPro"/>
</dbReference>